<dbReference type="EMBL" id="CP034206">
    <property type="protein sequence ID" value="QBZ57927.1"/>
    <property type="molecule type" value="Genomic_DNA"/>
</dbReference>
<dbReference type="AlphaFoldDB" id="A0A4P7N5T5"/>
<evidence type="ECO:0000313" key="2">
    <source>
        <dbReference type="Proteomes" id="UP000294847"/>
    </source>
</evidence>
<accession>A0A4P7N5T5</accession>
<gene>
    <name evidence="1" type="ORF">PoMZ_02865</name>
</gene>
<sequence>MLFTPIRSGLASLLALASCAVAQNVKAIYLFKDVMQSDTHALKTSGFDTVLLFRIGILPNADLVYYSTGSDGNPVDWPVVTNGSYVGGQALTDKITSLKTAPTLIERVEVSLVSHDTTFQVIRDRIAADGTGASTPLYRAFDVLKQTWELDAFNNDDESVYHVPSTVDFAQMLGLMGYKYSTAPYTNMNFWADVQNRINAAVPGLLDRHYLQVYDGGAANNPGTWQTRLGMKIVPLLWVNNDYKPDHGNTPAQAQTRFANWNSQYNLAGGGYWNDYDIEKLNSSYEGYGGALTSVFGQ</sequence>
<proteinExistence type="predicted"/>
<name>A0A4P7N5T5_PYROR</name>
<reference evidence="1 2" key="1">
    <citation type="journal article" date="2019" name="Mol. Biol. Evol.">
        <title>Blast fungal genomes show frequent chromosomal changes, gene gains and losses, and effector gene turnover.</title>
        <authorList>
            <person name="Gomez Luciano L.B."/>
            <person name="Jason Tsai I."/>
            <person name="Chuma I."/>
            <person name="Tosa Y."/>
            <person name="Chen Y.H."/>
            <person name="Li J.Y."/>
            <person name="Li M.Y."/>
            <person name="Jade Lu M.Y."/>
            <person name="Nakayashiki H."/>
            <person name="Li W.H."/>
        </authorList>
    </citation>
    <scope>NUCLEOTIDE SEQUENCE [LARGE SCALE GENOMIC DNA]</scope>
    <source>
        <strain evidence="1">MZ5-1-6</strain>
    </source>
</reference>
<dbReference type="Proteomes" id="UP000294847">
    <property type="component" value="Chromosome 3"/>
</dbReference>
<dbReference type="PROSITE" id="PS51257">
    <property type="entry name" value="PROKAR_LIPOPROTEIN"/>
    <property type="match status" value="1"/>
</dbReference>
<dbReference type="VEuPathDB" id="FungiDB:M_BR32_EuGene_00120441"/>
<protein>
    <submittedName>
        <fullName evidence="1">Uncharacterized protein</fullName>
    </submittedName>
</protein>
<organism evidence="1 2">
    <name type="scientific">Pyricularia oryzae</name>
    <name type="common">Rice blast fungus</name>
    <name type="synonym">Magnaporthe oryzae</name>
    <dbReference type="NCBI Taxonomy" id="318829"/>
    <lineage>
        <taxon>Eukaryota</taxon>
        <taxon>Fungi</taxon>
        <taxon>Dikarya</taxon>
        <taxon>Ascomycota</taxon>
        <taxon>Pezizomycotina</taxon>
        <taxon>Sordariomycetes</taxon>
        <taxon>Sordariomycetidae</taxon>
        <taxon>Magnaporthales</taxon>
        <taxon>Pyriculariaceae</taxon>
        <taxon>Pyricularia</taxon>
    </lineage>
</organism>
<evidence type="ECO:0000313" key="1">
    <source>
        <dbReference type="EMBL" id="QBZ57927.1"/>
    </source>
</evidence>